<proteinExistence type="predicted"/>
<accession>A0A8X6GR40</accession>
<keyword evidence="2" id="KW-1185">Reference proteome</keyword>
<sequence>MPSKLKAWLKAKLGFGGSSIPYKEFKDEHGSTSEEIKVEPMTYYNCDHCGYRSSTQKGLRSHLLTCHKIGVGTGRTLDAYGHVRRRSVSHSYSIDAIWTQNLANQKLLGPQNCHISIYLHNMSRKWLFGPHCLVISATAWTPSSVSPALHFSGCLDYKSGHIRDCLDTI</sequence>
<organism evidence="1 2">
    <name type="scientific">Trichonephila clavata</name>
    <name type="common">Joro spider</name>
    <name type="synonym">Nephila clavata</name>
    <dbReference type="NCBI Taxonomy" id="2740835"/>
    <lineage>
        <taxon>Eukaryota</taxon>
        <taxon>Metazoa</taxon>
        <taxon>Ecdysozoa</taxon>
        <taxon>Arthropoda</taxon>
        <taxon>Chelicerata</taxon>
        <taxon>Arachnida</taxon>
        <taxon>Araneae</taxon>
        <taxon>Araneomorphae</taxon>
        <taxon>Entelegynae</taxon>
        <taxon>Araneoidea</taxon>
        <taxon>Nephilidae</taxon>
        <taxon>Trichonephila</taxon>
    </lineage>
</organism>
<protein>
    <recommendedName>
        <fullName evidence="3">C2H2-type domain-containing protein</fullName>
    </recommendedName>
</protein>
<dbReference type="AlphaFoldDB" id="A0A8X6GR40"/>
<dbReference type="EMBL" id="BMAO01026273">
    <property type="protein sequence ID" value="GFR08114.1"/>
    <property type="molecule type" value="Genomic_DNA"/>
</dbReference>
<gene>
    <name evidence="1" type="primary">NCL1_34482</name>
    <name evidence="1" type="ORF">TNCT_192101</name>
</gene>
<evidence type="ECO:0000313" key="2">
    <source>
        <dbReference type="Proteomes" id="UP000887116"/>
    </source>
</evidence>
<reference evidence="1" key="1">
    <citation type="submission" date="2020-07" db="EMBL/GenBank/DDBJ databases">
        <title>Multicomponent nature underlies the extraordinary mechanical properties of spider dragline silk.</title>
        <authorList>
            <person name="Kono N."/>
            <person name="Nakamura H."/>
            <person name="Mori M."/>
            <person name="Yoshida Y."/>
            <person name="Ohtoshi R."/>
            <person name="Malay A.D."/>
            <person name="Moran D.A.P."/>
            <person name="Tomita M."/>
            <person name="Numata K."/>
            <person name="Arakawa K."/>
        </authorList>
    </citation>
    <scope>NUCLEOTIDE SEQUENCE</scope>
</reference>
<dbReference type="Proteomes" id="UP000887116">
    <property type="component" value="Unassembled WGS sequence"/>
</dbReference>
<evidence type="ECO:0000313" key="1">
    <source>
        <dbReference type="EMBL" id="GFR08114.1"/>
    </source>
</evidence>
<name>A0A8X6GR40_TRICU</name>
<comment type="caution">
    <text evidence="1">The sequence shown here is derived from an EMBL/GenBank/DDBJ whole genome shotgun (WGS) entry which is preliminary data.</text>
</comment>
<evidence type="ECO:0008006" key="3">
    <source>
        <dbReference type="Google" id="ProtNLM"/>
    </source>
</evidence>